<keyword evidence="14" id="KW-1185">Reference proteome</keyword>
<evidence type="ECO:0000256" key="11">
    <source>
        <dbReference type="PIRSR" id="PIRSR602401-1"/>
    </source>
</evidence>
<keyword evidence="7" id="KW-0560">Oxidoreductase</keyword>
<keyword evidence="10 12" id="KW-0472">Membrane</keyword>
<gene>
    <name evidence="13" type="ORF">RHGRI_027105</name>
</gene>
<keyword evidence="8 11" id="KW-0408">Iron</keyword>
<dbReference type="GO" id="GO:0005506">
    <property type="term" value="F:iron ion binding"/>
    <property type="evidence" value="ECO:0007669"/>
    <property type="project" value="InterPro"/>
</dbReference>
<keyword evidence="3 11" id="KW-0349">Heme</keyword>
<dbReference type="PROSITE" id="PS00086">
    <property type="entry name" value="CYTOCHROME_P450"/>
    <property type="match status" value="1"/>
</dbReference>
<dbReference type="SUPFAM" id="SSF48264">
    <property type="entry name" value="Cytochrome P450"/>
    <property type="match status" value="2"/>
</dbReference>
<evidence type="ECO:0000256" key="6">
    <source>
        <dbReference type="ARBA" id="ARBA00022989"/>
    </source>
</evidence>
<evidence type="ECO:0000256" key="4">
    <source>
        <dbReference type="ARBA" id="ARBA00022692"/>
    </source>
</evidence>
<dbReference type="InterPro" id="IPR050665">
    <property type="entry name" value="Cytochrome_P450_Monooxygen"/>
</dbReference>
<dbReference type="FunFam" id="1.10.630.10:FF:000029">
    <property type="entry name" value="Cytochrome P450 734A1"/>
    <property type="match status" value="1"/>
</dbReference>
<evidence type="ECO:0000256" key="7">
    <source>
        <dbReference type="ARBA" id="ARBA00023002"/>
    </source>
</evidence>
<evidence type="ECO:0000256" key="3">
    <source>
        <dbReference type="ARBA" id="ARBA00022617"/>
    </source>
</evidence>
<evidence type="ECO:0008006" key="15">
    <source>
        <dbReference type="Google" id="ProtNLM"/>
    </source>
</evidence>
<keyword evidence="4 12" id="KW-0812">Transmembrane</keyword>
<feature type="binding site" description="axial binding residue" evidence="11">
    <location>
        <position position="768"/>
    </location>
    <ligand>
        <name>heme</name>
        <dbReference type="ChEBI" id="CHEBI:30413"/>
    </ligand>
    <ligandPart>
        <name>Fe</name>
        <dbReference type="ChEBI" id="CHEBI:18248"/>
    </ligandPart>
</feature>
<dbReference type="InterPro" id="IPR017972">
    <property type="entry name" value="Cyt_P450_CS"/>
</dbReference>
<organism evidence="13 14">
    <name type="scientific">Rhododendron griersonianum</name>
    <dbReference type="NCBI Taxonomy" id="479676"/>
    <lineage>
        <taxon>Eukaryota</taxon>
        <taxon>Viridiplantae</taxon>
        <taxon>Streptophyta</taxon>
        <taxon>Embryophyta</taxon>
        <taxon>Tracheophyta</taxon>
        <taxon>Spermatophyta</taxon>
        <taxon>Magnoliopsida</taxon>
        <taxon>eudicotyledons</taxon>
        <taxon>Gunneridae</taxon>
        <taxon>Pentapetalae</taxon>
        <taxon>asterids</taxon>
        <taxon>Ericales</taxon>
        <taxon>Ericaceae</taxon>
        <taxon>Ericoideae</taxon>
        <taxon>Rhodoreae</taxon>
        <taxon>Rhododendron</taxon>
    </lineage>
</organism>
<protein>
    <recommendedName>
        <fullName evidence="15">Cytochrome P450</fullName>
    </recommendedName>
</protein>
<dbReference type="GO" id="GO:0016020">
    <property type="term" value="C:membrane"/>
    <property type="evidence" value="ECO:0007669"/>
    <property type="project" value="UniProtKB-SubCell"/>
</dbReference>
<dbReference type="PRINTS" id="PR00463">
    <property type="entry name" value="EP450I"/>
</dbReference>
<accession>A0AAV6IUZ2</accession>
<keyword evidence="5 11" id="KW-0479">Metal-binding</keyword>
<comment type="subcellular location">
    <subcellularLocation>
        <location evidence="1">Membrane</location>
    </subcellularLocation>
</comment>
<dbReference type="GO" id="GO:0016705">
    <property type="term" value="F:oxidoreductase activity, acting on paired donors, with incorporation or reduction of molecular oxygen"/>
    <property type="evidence" value="ECO:0007669"/>
    <property type="project" value="InterPro"/>
</dbReference>
<keyword evidence="6 12" id="KW-1133">Transmembrane helix</keyword>
<evidence type="ECO:0000256" key="10">
    <source>
        <dbReference type="ARBA" id="ARBA00023136"/>
    </source>
</evidence>
<name>A0AAV6IUZ2_9ERIC</name>
<evidence type="ECO:0000313" key="14">
    <source>
        <dbReference type="Proteomes" id="UP000823749"/>
    </source>
</evidence>
<dbReference type="Gene3D" id="1.10.630.10">
    <property type="entry name" value="Cytochrome P450"/>
    <property type="match status" value="2"/>
</dbReference>
<dbReference type="Proteomes" id="UP000823749">
    <property type="component" value="Chromosome 9"/>
</dbReference>
<proteinExistence type="inferred from homology"/>
<evidence type="ECO:0000256" key="8">
    <source>
        <dbReference type="ARBA" id="ARBA00023004"/>
    </source>
</evidence>
<dbReference type="Pfam" id="PF00067">
    <property type="entry name" value="p450"/>
    <property type="match status" value="2"/>
</dbReference>
<dbReference type="GO" id="GO:0020037">
    <property type="term" value="F:heme binding"/>
    <property type="evidence" value="ECO:0007669"/>
    <property type="project" value="InterPro"/>
</dbReference>
<evidence type="ECO:0000256" key="12">
    <source>
        <dbReference type="SAM" id="Phobius"/>
    </source>
</evidence>
<keyword evidence="9" id="KW-0503">Monooxygenase</keyword>
<feature type="transmembrane region" description="Helical" evidence="12">
    <location>
        <begin position="6"/>
        <end position="27"/>
    </location>
</feature>
<evidence type="ECO:0000256" key="5">
    <source>
        <dbReference type="ARBA" id="ARBA00022723"/>
    </source>
</evidence>
<evidence type="ECO:0000256" key="9">
    <source>
        <dbReference type="ARBA" id="ARBA00023033"/>
    </source>
</evidence>
<dbReference type="InterPro" id="IPR036396">
    <property type="entry name" value="Cyt_P450_sf"/>
</dbReference>
<dbReference type="PANTHER" id="PTHR24282">
    <property type="entry name" value="CYTOCHROME P450 FAMILY MEMBER"/>
    <property type="match status" value="1"/>
</dbReference>
<dbReference type="AlphaFoldDB" id="A0AAV6IUZ2"/>
<reference evidence="13" key="1">
    <citation type="submission" date="2020-08" db="EMBL/GenBank/DDBJ databases">
        <title>Plant Genome Project.</title>
        <authorList>
            <person name="Zhang R.-G."/>
        </authorList>
    </citation>
    <scope>NUCLEOTIDE SEQUENCE</scope>
    <source>
        <strain evidence="13">WSP0</strain>
        <tissue evidence="13">Leaf</tissue>
    </source>
</reference>
<comment type="caution">
    <text evidence="13">The sequence shown here is derived from an EMBL/GenBank/DDBJ whole genome shotgun (WGS) entry which is preliminary data.</text>
</comment>
<dbReference type="PANTHER" id="PTHR24282:SF20">
    <property type="entry name" value="CYTOCHROME P450 CYP749A22-LIKE"/>
    <property type="match status" value="1"/>
</dbReference>
<evidence type="ECO:0000256" key="1">
    <source>
        <dbReference type="ARBA" id="ARBA00004370"/>
    </source>
</evidence>
<dbReference type="InterPro" id="IPR002401">
    <property type="entry name" value="Cyt_P450_E_grp-I"/>
</dbReference>
<sequence length="820" mass="94858">MGVVETIKILVSCSPCLYLLFFLIKLIHRIWWAPIRIQRVMNSQGIRGPSYRLIHGNTKEVLNMRTATMSKPMDLSHNIFPRLEPHLQSWLNIYGKNFLMWHGPEAQLVITEVEYVKEILNDKEKSYVKGGIEGFKRKLLGDGLATSKGEKWAKQRKLASHAFYAESLKNMVPAMIESVEMMLERWKHHEGKEIDVFEEFKVLTSEVISKTAFGSSYLEGKDIFEKLSKMVFLVSRNTLRIRLPGLSLFWKSSDDIESNKLEREIRDSITRIVRKREKVLREEGNFGTDLLGRLVEAYNDTDEKSRITLEDMVDNCKTFYIAGHETTTSLLSWTILLLAINREWQDKLRKEGIRGPPYRFIHGNTKEVLNMRTATMSKPMGFSHNIFPRLQPHLHSWLNIYGKTMLMWHGPEAQLVITESEYAKEILNDKEKIYPKGGIEGFLKKLLGDGLVTSKGEKWAKQRKLVNHAFYAESLKDMVPAMIETVEMMLERWKHHEGKEIEVFEEFRLLTSEVISRTAFGSSYLEGKGIFEMLMKMVTIYSRNFFKIRLPGLSRFWNRSDDIESDKLEREIRDSITRIIRKRENVLREQGNFGTDLLGLLVEAYNDPDETNRITLEDVVDECKTFYIAGHETTTNLLSWTILLLAIYTDWQDELRKEVLELFGEQKPNAEGIARMKKMTMVINETLRLYPPVISLVRKVERESKLIRFVLPADIMLHIPTLSLHLDPHIWGEDAHLFNPERFSGGVAKATNNNPAGYIPFGLGPRNCAGMNFATNEAKIALSMILQRYAFTLSPTYVHSPIFHFTVRPEHGVQVVLHPL</sequence>
<comment type="similarity">
    <text evidence="2">Belongs to the cytochrome P450 family.</text>
</comment>
<evidence type="ECO:0000256" key="2">
    <source>
        <dbReference type="ARBA" id="ARBA00010617"/>
    </source>
</evidence>
<dbReference type="GO" id="GO:0004497">
    <property type="term" value="F:monooxygenase activity"/>
    <property type="evidence" value="ECO:0007669"/>
    <property type="project" value="UniProtKB-KW"/>
</dbReference>
<comment type="cofactor">
    <cofactor evidence="11">
        <name>heme</name>
        <dbReference type="ChEBI" id="CHEBI:30413"/>
    </cofactor>
</comment>
<dbReference type="PRINTS" id="PR00385">
    <property type="entry name" value="P450"/>
</dbReference>
<dbReference type="InterPro" id="IPR001128">
    <property type="entry name" value="Cyt_P450"/>
</dbReference>
<evidence type="ECO:0000313" key="13">
    <source>
        <dbReference type="EMBL" id="KAG5532696.1"/>
    </source>
</evidence>
<dbReference type="EMBL" id="JACTNZ010000009">
    <property type="protein sequence ID" value="KAG5532696.1"/>
    <property type="molecule type" value="Genomic_DNA"/>
</dbReference>